<dbReference type="Pfam" id="PF00391">
    <property type="entry name" value="PEP-utilizers"/>
    <property type="match status" value="1"/>
</dbReference>
<accession>X1HA12</accession>
<evidence type="ECO:0000313" key="5">
    <source>
        <dbReference type="EMBL" id="GAH42158.1"/>
    </source>
</evidence>
<dbReference type="EMBL" id="BARU01007164">
    <property type="protein sequence ID" value="GAH42158.1"/>
    <property type="molecule type" value="Genomic_DNA"/>
</dbReference>
<dbReference type="InterPro" id="IPR006319">
    <property type="entry name" value="PEP_synth"/>
</dbReference>
<keyword evidence="2" id="KW-0547">Nucleotide-binding</keyword>
<comment type="caution">
    <text evidence="5">The sequence shown here is derived from an EMBL/GenBank/DDBJ whole genome shotgun (WGS) entry which is preliminary data.</text>
</comment>
<dbReference type="InterPro" id="IPR036637">
    <property type="entry name" value="Phosphohistidine_dom_sf"/>
</dbReference>
<comment type="similarity">
    <text evidence="1">Belongs to the PEP-utilizing enzyme family.</text>
</comment>
<evidence type="ECO:0000259" key="4">
    <source>
        <dbReference type="Pfam" id="PF00391"/>
    </source>
</evidence>
<dbReference type="InterPro" id="IPR008279">
    <property type="entry name" value="PEP-util_enz_mobile_dom"/>
</dbReference>
<evidence type="ECO:0000256" key="1">
    <source>
        <dbReference type="ARBA" id="ARBA00007837"/>
    </source>
</evidence>
<dbReference type="SUPFAM" id="SSF52009">
    <property type="entry name" value="Phosphohistidine domain"/>
    <property type="match status" value="1"/>
</dbReference>
<reference evidence="5" key="1">
    <citation type="journal article" date="2014" name="Front. Microbiol.">
        <title>High frequency of phylogenetically diverse reductive dehalogenase-homologous genes in deep subseafloor sedimentary metagenomes.</title>
        <authorList>
            <person name="Kawai M."/>
            <person name="Futagami T."/>
            <person name="Toyoda A."/>
            <person name="Takaki Y."/>
            <person name="Nishi S."/>
            <person name="Hori S."/>
            <person name="Arai W."/>
            <person name="Tsubouchi T."/>
            <person name="Morono Y."/>
            <person name="Uchiyama I."/>
            <person name="Ito T."/>
            <person name="Fujiyama A."/>
            <person name="Inagaki F."/>
            <person name="Takami H."/>
        </authorList>
    </citation>
    <scope>NUCLEOTIDE SEQUENCE</scope>
    <source>
        <strain evidence="5">Expedition CK06-06</strain>
    </source>
</reference>
<dbReference type="GO" id="GO:0005524">
    <property type="term" value="F:ATP binding"/>
    <property type="evidence" value="ECO:0007669"/>
    <property type="project" value="UniProtKB-KW"/>
</dbReference>
<dbReference type="Gene3D" id="3.50.30.10">
    <property type="entry name" value="Phosphohistidine domain"/>
    <property type="match status" value="1"/>
</dbReference>
<proteinExistence type="inferred from homology"/>
<keyword evidence="3" id="KW-0067">ATP-binding</keyword>
<name>X1HA12_9ZZZZ</name>
<protein>
    <recommendedName>
        <fullName evidence="4">PEP-utilising enzyme mobile domain-containing protein</fullName>
    </recommendedName>
</protein>
<dbReference type="PANTHER" id="PTHR43030">
    <property type="entry name" value="PHOSPHOENOLPYRUVATE SYNTHASE"/>
    <property type="match status" value="1"/>
</dbReference>
<dbReference type="PANTHER" id="PTHR43030:SF1">
    <property type="entry name" value="PHOSPHOENOLPYRUVATE SYNTHASE"/>
    <property type="match status" value="1"/>
</dbReference>
<feature type="non-terminal residue" evidence="5">
    <location>
        <position position="64"/>
    </location>
</feature>
<dbReference type="GO" id="GO:0008986">
    <property type="term" value="F:pyruvate, water dikinase activity"/>
    <property type="evidence" value="ECO:0007669"/>
    <property type="project" value="InterPro"/>
</dbReference>
<feature type="domain" description="PEP-utilising enzyme mobile" evidence="4">
    <location>
        <begin position="37"/>
        <end position="64"/>
    </location>
</feature>
<evidence type="ECO:0000256" key="3">
    <source>
        <dbReference type="ARBA" id="ARBA00022840"/>
    </source>
</evidence>
<dbReference type="AlphaFoldDB" id="X1HA12"/>
<organism evidence="5">
    <name type="scientific">marine sediment metagenome</name>
    <dbReference type="NCBI Taxonomy" id="412755"/>
    <lineage>
        <taxon>unclassified sequences</taxon>
        <taxon>metagenomes</taxon>
        <taxon>ecological metagenomes</taxon>
    </lineage>
</organism>
<sequence length="64" mass="6927">MEKENKEIILRGIAASPGIIKGTVKILMSPEDASKMQEGDILVTKETTPQYILAILKASAIITD</sequence>
<evidence type="ECO:0000256" key="2">
    <source>
        <dbReference type="ARBA" id="ARBA00022741"/>
    </source>
</evidence>
<gene>
    <name evidence="5" type="ORF">S03H2_14122</name>
</gene>